<protein>
    <submittedName>
        <fullName evidence="2">Uncharacterized protein</fullName>
    </submittedName>
</protein>
<proteinExistence type="predicted"/>
<dbReference type="AlphaFoldDB" id="A0AAW1XDQ6"/>
<dbReference type="Proteomes" id="UP001457282">
    <property type="component" value="Unassembled WGS sequence"/>
</dbReference>
<evidence type="ECO:0000256" key="1">
    <source>
        <dbReference type="SAM" id="MobiDB-lite"/>
    </source>
</evidence>
<sequence>MEAERASSLLGSSAVDGECDAGDGGRAGRGRHGKGQRRAGMAVTASSASWWSCGYRRAARVRGGDEDQRRQHGGRTVCSSEGDARLGLGGGDDTWADRRRQGLGFATGRNGSDGVVGVVVVVGGGEEMGTADLKKIGWKCDLVMWVSVVDGLEHRRWSCDAERDGTGLGVMRRSRGWVRQSRDGRGLRAAALVWAEGEAPRRGRGEYGGGFVEGIKQETGSVIEARLKNLGIAFME</sequence>
<comment type="caution">
    <text evidence="2">The sequence shown here is derived from an EMBL/GenBank/DDBJ whole genome shotgun (WGS) entry which is preliminary data.</text>
</comment>
<accession>A0AAW1XDQ6</accession>
<evidence type="ECO:0000313" key="3">
    <source>
        <dbReference type="Proteomes" id="UP001457282"/>
    </source>
</evidence>
<organism evidence="2 3">
    <name type="scientific">Rubus argutus</name>
    <name type="common">Southern blackberry</name>
    <dbReference type="NCBI Taxonomy" id="59490"/>
    <lineage>
        <taxon>Eukaryota</taxon>
        <taxon>Viridiplantae</taxon>
        <taxon>Streptophyta</taxon>
        <taxon>Embryophyta</taxon>
        <taxon>Tracheophyta</taxon>
        <taxon>Spermatophyta</taxon>
        <taxon>Magnoliopsida</taxon>
        <taxon>eudicotyledons</taxon>
        <taxon>Gunneridae</taxon>
        <taxon>Pentapetalae</taxon>
        <taxon>rosids</taxon>
        <taxon>fabids</taxon>
        <taxon>Rosales</taxon>
        <taxon>Rosaceae</taxon>
        <taxon>Rosoideae</taxon>
        <taxon>Rosoideae incertae sedis</taxon>
        <taxon>Rubus</taxon>
    </lineage>
</organism>
<feature type="compositionally biased region" description="Basic residues" evidence="1">
    <location>
        <begin position="28"/>
        <end position="37"/>
    </location>
</feature>
<dbReference type="EMBL" id="JBEDUW010000004">
    <property type="protein sequence ID" value="KAK9934525.1"/>
    <property type="molecule type" value="Genomic_DNA"/>
</dbReference>
<reference evidence="2 3" key="1">
    <citation type="journal article" date="2023" name="G3 (Bethesda)">
        <title>A chromosome-length genome assembly and annotation of blackberry (Rubus argutus, cv. 'Hillquist').</title>
        <authorList>
            <person name="Bruna T."/>
            <person name="Aryal R."/>
            <person name="Dudchenko O."/>
            <person name="Sargent D.J."/>
            <person name="Mead D."/>
            <person name="Buti M."/>
            <person name="Cavallini A."/>
            <person name="Hytonen T."/>
            <person name="Andres J."/>
            <person name="Pham M."/>
            <person name="Weisz D."/>
            <person name="Mascagni F."/>
            <person name="Usai G."/>
            <person name="Natali L."/>
            <person name="Bassil N."/>
            <person name="Fernandez G.E."/>
            <person name="Lomsadze A."/>
            <person name="Armour M."/>
            <person name="Olukolu B."/>
            <person name="Poorten T."/>
            <person name="Britton C."/>
            <person name="Davik J."/>
            <person name="Ashrafi H."/>
            <person name="Aiden E.L."/>
            <person name="Borodovsky M."/>
            <person name="Worthington M."/>
        </authorList>
    </citation>
    <scope>NUCLEOTIDE SEQUENCE [LARGE SCALE GENOMIC DNA]</scope>
    <source>
        <strain evidence="2">PI 553951</strain>
    </source>
</reference>
<feature type="region of interest" description="Disordered" evidence="1">
    <location>
        <begin position="62"/>
        <end position="93"/>
    </location>
</feature>
<feature type="region of interest" description="Disordered" evidence="1">
    <location>
        <begin position="1"/>
        <end position="41"/>
    </location>
</feature>
<name>A0AAW1XDQ6_RUBAR</name>
<evidence type="ECO:0000313" key="2">
    <source>
        <dbReference type="EMBL" id="KAK9934525.1"/>
    </source>
</evidence>
<gene>
    <name evidence="2" type="ORF">M0R45_021665</name>
</gene>
<keyword evidence="3" id="KW-1185">Reference proteome</keyword>